<evidence type="ECO:0000256" key="2">
    <source>
        <dbReference type="SAM" id="Phobius"/>
    </source>
</evidence>
<reference evidence="3 4" key="1">
    <citation type="submission" date="2016-12" db="EMBL/GenBank/DDBJ databases">
        <title>Draft genome sequences of strains Salinicola socius SMB35, Salinicola sp. MH3R3-1 and Chromohalobacter sp. SMB17 from the Verkhnekamsk potash mining region of Russia.</title>
        <authorList>
            <person name="Mavrodi D.V."/>
            <person name="Olsson B.E."/>
            <person name="Korsakova E.S."/>
            <person name="Pyankova A."/>
            <person name="Mavrodi O.V."/>
            <person name="Plotnikova E.G."/>
        </authorList>
    </citation>
    <scope>NUCLEOTIDE SEQUENCE [LARGE SCALE GENOMIC DNA]</scope>
    <source>
        <strain evidence="3 4">SMB17</strain>
    </source>
</reference>
<comment type="caution">
    <text evidence="3">The sequence shown here is derived from an EMBL/GenBank/DDBJ whole genome shotgun (WGS) entry which is preliminary data.</text>
</comment>
<organism evidence="3 4">
    <name type="scientific">Chromohalobacter japonicus</name>
    <dbReference type="NCBI Taxonomy" id="223900"/>
    <lineage>
        <taxon>Bacteria</taxon>
        <taxon>Pseudomonadati</taxon>
        <taxon>Pseudomonadota</taxon>
        <taxon>Gammaproteobacteria</taxon>
        <taxon>Oceanospirillales</taxon>
        <taxon>Halomonadaceae</taxon>
        <taxon>Chromohalobacter</taxon>
    </lineage>
</organism>
<feature type="transmembrane region" description="Helical" evidence="2">
    <location>
        <begin position="12"/>
        <end position="33"/>
    </location>
</feature>
<gene>
    <name evidence="3" type="ORF">BTW10_17005</name>
</gene>
<dbReference type="AlphaFoldDB" id="A0A1Q8T8N9"/>
<evidence type="ECO:0000313" key="4">
    <source>
        <dbReference type="Proteomes" id="UP000186806"/>
    </source>
</evidence>
<keyword evidence="2" id="KW-0472">Membrane</keyword>
<protein>
    <submittedName>
        <fullName evidence="3">Uncharacterized protein</fullName>
    </submittedName>
</protein>
<keyword evidence="2" id="KW-1133">Transmembrane helix</keyword>
<dbReference type="RefSeq" id="WP_075370433.1">
    <property type="nucleotide sequence ID" value="NZ_MSDQ01000045.1"/>
</dbReference>
<dbReference type="STRING" id="223900.GCA_000821045_02332"/>
<proteinExistence type="predicted"/>
<dbReference type="EMBL" id="MSDQ01000045">
    <property type="protein sequence ID" value="OLO10027.1"/>
    <property type="molecule type" value="Genomic_DNA"/>
</dbReference>
<dbReference type="Proteomes" id="UP000186806">
    <property type="component" value="Unassembled WGS sequence"/>
</dbReference>
<evidence type="ECO:0000313" key="3">
    <source>
        <dbReference type="EMBL" id="OLO10027.1"/>
    </source>
</evidence>
<keyword evidence="4" id="KW-1185">Reference proteome</keyword>
<keyword evidence="2" id="KW-0812">Transmembrane</keyword>
<evidence type="ECO:0000256" key="1">
    <source>
        <dbReference type="SAM" id="MobiDB-lite"/>
    </source>
</evidence>
<name>A0A1Q8T8N9_9GAMM</name>
<feature type="region of interest" description="Disordered" evidence="1">
    <location>
        <begin position="93"/>
        <end position="112"/>
    </location>
</feature>
<accession>A0A1Q8T8N9</accession>
<sequence>MLEWLNNNSGALSAIASFCTLGVWLFYAQLLYLSFARQRRPRIIINRGRSKSPDGMCLISNMSSEAIFVSNVMGVLHTSKGAYNCDLTDYTRSDDSGQGGSEQHATRQGPLASGDYHQVCSFREIIDHIAEGHELDIDRNTLTLEDETLRMLEIRLVAIYGSEDRPLGAYRTFMLEKSELDPNEENNDCLIVPTTFDTHRVSRRWHQKRIRKWLESLPSSR</sequence>